<keyword evidence="3" id="KW-1185">Reference proteome</keyword>
<protein>
    <submittedName>
        <fullName evidence="2">Uncharacterized protein</fullName>
    </submittedName>
</protein>
<reference evidence="2 3" key="1">
    <citation type="submission" date="2021-06" db="EMBL/GenBank/DDBJ databases">
        <title>Caerostris extrusa draft genome.</title>
        <authorList>
            <person name="Kono N."/>
            <person name="Arakawa K."/>
        </authorList>
    </citation>
    <scope>NUCLEOTIDE SEQUENCE [LARGE SCALE GENOMIC DNA]</scope>
</reference>
<dbReference type="EMBL" id="BPLR01009599">
    <property type="protein sequence ID" value="GIY33161.1"/>
    <property type="molecule type" value="Genomic_DNA"/>
</dbReference>
<evidence type="ECO:0000256" key="1">
    <source>
        <dbReference type="SAM" id="Phobius"/>
    </source>
</evidence>
<proteinExistence type="predicted"/>
<sequence>MPQHLGQKCLWNYKAKFVSLFAIFFNPVLVNIAETAGSVCLNKRDYFMQKVTYITDDLFRMLGYYGTKAIKDLLFCRWLGQQGDMVASLVVRAITINSSRDFDSGSLGSPHLFLIHLPFDVGTRFSPSLGLQYLQQNSLLSPESSF</sequence>
<feature type="transmembrane region" description="Helical" evidence="1">
    <location>
        <begin position="20"/>
        <end position="41"/>
    </location>
</feature>
<keyword evidence="1" id="KW-0472">Membrane</keyword>
<evidence type="ECO:0000313" key="2">
    <source>
        <dbReference type="EMBL" id="GIY33161.1"/>
    </source>
</evidence>
<name>A0AAV4SJZ4_CAEEX</name>
<keyword evidence="1" id="KW-0812">Transmembrane</keyword>
<gene>
    <name evidence="2" type="ORF">CEXT_419891</name>
</gene>
<organism evidence="2 3">
    <name type="scientific">Caerostris extrusa</name>
    <name type="common">Bark spider</name>
    <name type="synonym">Caerostris bankana</name>
    <dbReference type="NCBI Taxonomy" id="172846"/>
    <lineage>
        <taxon>Eukaryota</taxon>
        <taxon>Metazoa</taxon>
        <taxon>Ecdysozoa</taxon>
        <taxon>Arthropoda</taxon>
        <taxon>Chelicerata</taxon>
        <taxon>Arachnida</taxon>
        <taxon>Araneae</taxon>
        <taxon>Araneomorphae</taxon>
        <taxon>Entelegynae</taxon>
        <taxon>Araneoidea</taxon>
        <taxon>Araneidae</taxon>
        <taxon>Caerostris</taxon>
    </lineage>
</organism>
<accession>A0AAV4SJZ4</accession>
<dbReference type="Proteomes" id="UP001054945">
    <property type="component" value="Unassembled WGS sequence"/>
</dbReference>
<evidence type="ECO:0000313" key="3">
    <source>
        <dbReference type="Proteomes" id="UP001054945"/>
    </source>
</evidence>
<dbReference type="AlphaFoldDB" id="A0AAV4SJZ4"/>
<comment type="caution">
    <text evidence="2">The sequence shown here is derived from an EMBL/GenBank/DDBJ whole genome shotgun (WGS) entry which is preliminary data.</text>
</comment>
<keyword evidence="1" id="KW-1133">Transmembrane helix</keyword>